<dbReference type="Proteomes" id="UP000295341">
    <property type="component" value="Unassembled WGS sequence"/>
</dbReference>
<dbReference type="InterPro" id="IPR011032">
    <property type="entry name" value="GroES-like_sf"/>
</dbReference>
<dbReference type="FunFam" id="3.40.50.720:FF:000121">
    <property type="entry name" value="Prostaglandin reductase 2"/>
    <property type="match status" value="1"/>
</dbReference>
<dbReference type="Pfam" id="PF00107">
    <property type="entry name" value="ADH_zinc_N"/>
    <property type="match status" value="1"/>
</dbReference>
<dbReference type="InterPro" id="IPR041694">
    <property type="entry name" value="ADH_N_2"/>
</dbReference>
<protein>
    <recommendedName>
        <fullName evidence="2">Enoyl reductase (ER) domain-containing protein</fullName>
    </recommendedName>
</protein>
<dbReference type="SUPFAM" id="SSF50129">
    <property type="entry name" value="GroES-like"/>
    <property type="match status" value="1"/>
</dbReference>
<evidence type="ECO:0000256" key="1">
    <source>
        <dbReference type="ARBA" id="ARBA00023002"/>
    </source>
</evidence>
<dbReference type="Pfam" id="PF16884">
    <property type="entry name" value="ADH_N_2"/>
    <property type="match status" value="1"/>
</dbReference>
<comment type="caution">
    <text evidence="3">The sequence shown here is derived from an EMBL/GenBank/DDBJ whole genome shotgun (WGS) entry which is preliminary data.</text>
</comment>
<keyword evidence="1" id="KW-0560">Oxidoreductase</keyword>
<dbReference type="InterPro" id="IPR036291">
    <property type="entry name" value="NAD(P)-bd_dom_sf"/>
</dbReference>
<dbReference type="CDD" id="cd05288">
    <property type="entry name" value="PGDH"/>
    <property type="match status" value="1"/>
</dbReference>
<dbReference type="Gene3D" id="3.40.50.720">
    <property type="entry name" value="NAD(P)-binding Rossmann-like Domain"/>
    <property type="match status" value="1"/>
</dbReference>
<evidence type="ECO:0000259" key="2">
    <source>
        <dbReference type="SMART" id="SM00829"/>
    </source>
</evidence>
<dbReference type="Gene3D" id="3.90.180.10">
    <property type="entry name" value="Medium-chain alcohol dehydrogenases, catalytic domain"/>
    <property type="match status" value="1"/>
</dbReference>
<dbReference type="GO" id="GO:0016628">
    <property type="term" value="F:oxidoreductase activity, acting on the CH-CH group of donors, NAD or NADP as acceptor"/>
    <property type="evidence" value="ECO:0007669"/>
    <property type="project" value="InterPro"/>
</dbReference>
<evidence type="ECO:0000313" key="4">
    <source>
        <dbReference type="Proteomes" id="UP000295341"/>
    </source>
</evidence>
<dbReference type="InterPro" id="IPR045010">
    <property type="entry name" value="MDR_fam"/>
</dbReference>
<sequence length="337" mass="36690">MPTINRQWLLKSRPEGPAVEREHFEKRESAIPTIRDGEFLVRNRWFSCDPSQRAWMDTETYVKPVALGQPMRSFTGGEVVESRHPGFKAGDAVTGTFGWQDYVVCDGRDELGTVTRLPKDIDLPAALSLFGITGLTAYFGMFDIGKPRAGDTVVVSGAAGATGVIAAQIAKARGLRTIGIAGGDAKCRWLRESLGLDDAVDYKAGNMRDALRERCPDGIDVYFDNIGGEILDAGLANLASGARVVMCGAIAGYGNFDDMPPIRQYHQLILKRATMQGFLVFDYLARTDEAVAEMSPWLAAGKIQNPVDIAEGFDAAPDALKRLFAGQNRGKQLVRLD</sequence>
<name>A0A4S3K5M6_9GAMM</name>
<gene>
    <name evidence="3" type="ORF">DFR24_2368</name>
</gene>
<evidence type="ECO:0000313" key="3">
    <source>
        <dbReference type="EMBL" id="TDU28009.1"/>
    </source>
</evidence>
<dbReference type="SMART" id="SM00829">
    <property type="entry name" value="PKS_ER"/>
    <property type="match status" value="1"/>
</dbReference>
<dbReference type="SUPFAM" id="SSF51735">
    <property type="entry name" value="NAD(P)-binding Rossmann-fold domains"/>
    <property type="match status" value="1"/>
</dbReference>
<organism evidence="3 4">
    <name type="scientific">Panacagrimonas perspica</name>
    <dbReference type="NCBI Taxonomy" id="381431"/>
    <lineage>
        <taxon>Bacteria</taxon>
        <taxon>Pseudomonadati</taxon>
        <taxon>Pseudomonadota</taxon>
        <taxon>Gammaproteobacteria</taxon>
        <taxon>Nevskiales</taxon>
        <taxon>Nevskiaceae</taxon>
        <taxon>Panacagrimonas</taxon>
    </lineage>
</organism>
<dbReference type="OrthoDB" id="9805663at2"/>
<dbReference type="InterPro" id="IPR020843">
    <property type="entry name" value="ER"/>
</dbReference>
<dbReference type="RefSeq" id="WP_133881600.1">
    <property type="nucleotide sequence ID" value="NZ_MWIN01000010.1"/>
</dbReference>
<feature type="domain" description="Enoyl reductase (ER)" evidence="2">
    <location>
        <begin position="17"/>
        <end position="334"/>
    </location>
</feature>
<dbReference type="InterPro" id="IPR013149">
    <property type="entry name" value="ADH-like_C"/>
</dbReference>
<dbReference type="AlphaFoldDB" id="A0A4S3K5M6"/>
<dbReference type="EMBL" id="SOBT01000009">
    <property type="protein sequence ID" value="TDU28009.1"/>
    <property type="molecule type" value="Genomic_DNA"/>
</dbReference>
<dbReference type="PANTHER" id="PTHR43205:SF42">
    <property type="entry name" value="ALCOHOL DEHYDROGENASE, ZINC-CONTAINING (AFU_ORTHOLOGUE AFUA_7G04530)"/>
    <property type="match status" value="1"/>
</dbReference>
<keyword evidence="4" id="KW-1185">Reference proteome</keyword>
<proteinExistence type="predicted"/>
<dbReference type="PANTHER" id="PTHR43205">
    <property type="entry name" value="PROSTAGLANDIN REDUCTASE"/>
    <property type="match status" value="1"/>
</dbReference>
<reference evidence="3 4" key="1">
    <citation type="submission" date="2019-03" db="EMBL/GenBank/DDBJ databases">
        <title>Genomic Encyclopedia of Type Strains, Phase IV (KMG-IV): sequencing the most valuable type-strain genomes for metagenomic binning, comparative biology and taxonomic classification.</title>
        <authorList>
            <person name="Goeker M."/>
        </authorList>
    </citation>
    <scope>NUCLEOTIDE SEQUENCE [LARGE SCALE GENOMIC DNA]</scope>
    <source>
        <strain evidence="3 4">DSM 26377</strain>
    </source>
</reference>
<accession>A0A4S3K5M6</accession>